<keyword evidence="2" id="KW-1185">Reference proteome</keyword>
<comment type="caution">
    <text evidence="1">The sequence shown here is derived from an EMBL/GenBank/DDBJ whole genome shotgun (WGS) entry which is preliminary data.</text>
</comment>
<reference evidence="1" key="1">
    <citation type="submission" date="2021-08" db="EMBL/GenBank/DDBJ databases">
        <title>The first chromosome-level gecko genome reveals the dynamic sex chromosomes of Neotropical dwarf geckos (Sphaerodactylidae: Sphaerodactylus).</title>
        <authorList>
            <person name="Pinto B.J."/>
            <person name="Keating S.E."/>
            <person name="Gamble T."/>
        </authorList>
    </citation>
    <scope>NUCLEOTIDE SEQUENCE</scope>
    <source>
        <strain evidence="1">TG3544</strain>
    </source>
</reference>
<protein>
    <submittedName>
        <fullName evidence="1">Uncharacterized protein</fullName>
    </submittedName>
</protein>
<evidence type="ECO:0000313" key="1">
    <source>
        <dbReference type="EMBL" id="KAH8013887.1"/>
    </source>
</evidence>
<dbReference type="Proteomes" id="UP000827872">
    <property type="component" value="Linkage Group LG02"/>
</dbReference>
<gene>
    <name evidence="1" type="ORF">K3G42_023088</name>
</gene>
<name>A0ACB8G417_9SAUR</name>
<proteinExistence type="predicted"/>
<organism evidence="1 2">
    <name type="scientific">Sphaerodactylus townsendi</name>
    <dbReference type="NCBI Taxonomy" id="933632"/>
    <lineage>
        <taxon>Eukaryota</taxon>
        <taxon>Metazoa</taxon>
        <taxon>Chordata</taxon>
        <taxon>Craniata</taxon>
        <taxon>Vertebrata</taxon>
        <taxon>Euteleostomi</taxon>
        <taxon>Lepidosauria</taxon>
        <taxon>Squamata</taxon>
        <taxon>Bifurcata</taxon>
        <taxon>Gekkota</taxon>
        <taxon>Sphaerodactylidae</taxon>
        <taxon>Sphaerodactylus</taxon>
    </lineage>
</organism>
<sequence length="100" mass="11393">MCPMCSGLMGSFQLTFYFTPIPSLYLIQIISCLFCAMSLLLHVVIKKPLYMRDKGQSSQIRSMCGWWVDVRGMEAWKSSAEVLFFLCKAVLSHTEVQEQG</sequence>
<dbReference type="EMBL" id="CM037615">
    <property type="protein sequence ID" value="KAH8013887.1"/>
    <property type="molecule type" value="Genomic_DNA"/>
</dbReference>
<accession>A0ACB8G417</accession>
<evidence type="ECO:0000313" key="2">
    <source>
        <dbReference type="Proteomes" id="UP000827872"/>
    </source>
</evidence>